<evidence type="ECO:0008006" key="3">
    <source>
        <dbReference type="Google" id="ProtNLM"/>
    </source>
</evidence>
<comment type="caution">
    <text evidence="1">The sequence shown here is derived from an EMBL/GenBank/DDBJ whole genome shotgun (WGS) entry which is preliminary data.</text>
</comment>
<accession>A0A437S875</accession>
<gene>
    <name evidence="1" type="ORF">EF514_03820</name>
</gene>
<name>A0A437S875_9FIRM</name>
<dbReference type="EMBL" id="RLIH01000004">
    <property type="protein sequence ID" value="RVU55027.1"/>
    <property type="molecule type" value="Genomic_DNA"/>
</dbReference>
<keyword evidence="2" id="KW-1185">Reference proteome</keyword>
<dbReference type="AlphaFoldDB" id="A0A437S875"/>
<reference evidence="1 2" key="1">
    <citation type="submission" date="2018-11" db="EMBL/GenBank/DDBJ databases">
        <title>Genome sequencing and assembly of Anaerosphaera sp. nov., GS7-6-2.</title>
        <authorList>
            <person name="Rettenmaier R."/>
            <person name="Liebl W."/>
            <person name="Zverlov V."/>
        </authorList>
    </citation>
    <scope>NUCLEOTIDE SEQUENCE [LARGE SCALE GENOMIC DNA]</scope>
    <source>
        <strain evidence="1 2">GS7-6-2</strain>
    </source>
</reference>
<protein>
    <recommendedName>
        <fullName evidence="3">DUF4231 domain-containing protein</fullName>
    </recommendedName>
</protein>
<dbReference type="RefSeq" id="WP_127724009.1">
    <property type="nucleotide sequence ID" value="NZ_RLIH01000004.1"/>
</dbReference>
<evidence type="ECO:0000313" key="2">
    <source>
        <dbReference type="Proteomes" id="UP000288812"/>
    </source>
</evidence>
<organism evidence="1 2">
    <name type="scientific">Anaerosphaera multitolerans</name>
    <dbReference type="NCBI Taxonomy" id="2487351"/>
    <lineage>
        <taxon>Bacteria</taxon>
        <taxon>Bacillati</taxon>
        <taxon>Bacillota</taxon>
        <taxon>Tissierellia</taxon>
        <taxon>Tissierellales</taxon>
        <taxon>Peptoniphilaceae</taxon>
        <taxon>Anaerosphaera</taxon>
    </lineage>
</organism>
<dbReference type="Proteomes" id="UP000288812">
    <property type="component" value="Unassembled WGS sequence"/>
</dbReference>
<sequence length="82" mass="8682">MVIKMLKIMDEACESVNGALGVNVKFPKPTKKQLQATQILNVTTGATCIALGMVSPYKKISLLGGLSLAGACFIGSQLKHFD</sequence>
<dbReference type="OrthoDB" id="2738830at2"/>
<proteinExistence type="predicted"/>
<evidence type="ECO:0000313" key="1">
    <source>
        <dbReference type="EMBL" id="RVU55027.1"/>
    </source>
</evidence>